<evidence type="ECO:0008006" key="3">
    <source>
        <dbReference type="Google" id="ProtNLM"/>
    </source>
</evidence>
<name>A0A919IXT6_9ACTN</name>
<gene>
    <name evidence="1" type="ORF">Afe05nite_19790</name>
</gene>
<dbReference type="InterPro" id="IPR042184">
    <property type="entry name" value="YqeY/Aim41_N"/>
</dbReference>
<evidence type="ECO:0000313" key="2">
    <source>
        <dbReference type="Proteomes" id="UP000598174"/>
    </source>
</evidence>
<protein>
    <recommendedName>
        <fullName evidence="3">GatB/YqeY domain-containing protein</fullName>
    </recommendedName>
</protein>
<dbReference type="InterPro" id="IPR019004">
    <property type="entry name" value="YqeY/Aim41"/>
</dbReference>
<sequence>MVATVASMTDSSLRHRLRTALPAAMKARDQTATSALRATLAAIDNAEAVEPAGSAPGGLAIEQVAIGVGATEVARRTLTEHEVEQIVRDEVTERETAAEQYDEAGYPDRAEKLRGEARVLTAHL</sequence>
<dbReference type="EMBL" id="BOMM01000014">
    <property type="protein sequence ID" value="GIE10139.1"/>
    <property type="molecule type" value="Genomic_DNA"/>
</dbReference>
<dbReference type="PANTHER" id="PTHR28055">
    <property type="entry name" value="ALTERED INHERITANCE OF MITOCHONDRIA PROTEIN 41, MITOCHONDRIAL"/>
    <property type="match status" value="1"/>
</dbReference>
<dbReference type="AlphaFoldDB" id="A0A919IXT6"/>
<organism evidence="1 2">
    <name type="scientific">Paractinoplanes ferrugineus</name>
    <dbReference type="NCBI Taxonomy" id="113564"/>
    <lineage>
        <taxon>Bacteria</taxon>
        <taxon>Bacillati</taxon>
        <taxon>Actinomycetota</taxon>
        <taxon>Actinomycetes</taxon>
        <taxon>Micromonosporales</taxon>
        <taxon>Micromonosporaceae</taxon>
        <taxon>Paractinoplanes</taxon>
    </lineage>
</organism>
<dbReference type="Proteomes" id="UP000598174">
    <property type="component" value="Unassembled WGS sequence"/>
</dbReference>
<dbReference type="Gene3D" id="1.10.1510.10">
    <property type="entry name" value="Uncharacterised protein YqeY/AIM41 PF09424, N-terminal domain"/>
    <property type="match status" value="1"/>
</dbReference>
<comment type="caution">
    <text evidence="1">The sequence shown here is derived from an EMBL/GenBank/DDBJ whole genome shotgun (WGS) entry which is preliminary data.</text>
</comment>
<accession>A0A919IXT6</accession>
<dbReference type="PANTHER" id="PTHR28055:SF1">
    <property type="entry name" value="ALTERED INHERITANCE OF MITOCHONDRIA PROTEIN 41, MITOCHONDRIAL"/>
    <property type="match status" value="1"/>
</dbReference>
<proteinExistence type="predicted"/>
<reference evidence="1" key="1">
    <citation type="submission" date="2021-01" db="EMBL/GenBank/DDBJ databases">
        <title>Whole genome shotgun sequence of Actinoplanes ferrugineus NBRC 15555.</title>
        <authorList>
            <person name="Komaki H."/>
            <person name="Tamura T."/>
        </authorList>
    </citation>
    <scope>NUCLEOTIDE SEQUENCE</scope>
    <source>
        <strain evidence="1">NBRC 15555</strain>
    </source>
</reference>
<keyword evidence="2" id="KW-1185">Reference proteome</keyword>
<evidence type="ECO:0000313" key="1">
    <source>
        <dbReference type="EMBL" id="GIE10139.1"/>
    </source>
</evidence>